<dbReference type="GO" id="GO:0005524">
    <property type="term" value="F:ATP binding"/>
    <property type="evidence" value="ECO:0007669"/>
    <property type="project" value="UniProtKB-KW"/>
</dbReference>
<dbReference type="CDD" id="cd00267">
    <property type="entry name" value="ABC_ATPase"/>
    <property type="match status" value="1"/>
</dbReference>
<gene>
    <name evidence="3" type="ORF">J4G43_049510</name>
    <name evidence="2" type="ORF">J4G43_51170</name>
</gene>
<protein>
    <submittedName>
        <fullName evidence="3">ABC transporter ATP-binding protein</fullName>
    </submittedName>
    <submittedName>
        <fullName evidence="2">Phage infection protein</fullName>
    </submittedName>
</protein>
<keyword evidence="3" id="KW-0547">Nucleotide-binding</keyword>
<organism evidence="2">
    <name type="scientific">Bradyrhizobium barranii subsp. barranii</name>
    <dbReference type="NCBI Taxonomy" id="2823807"/>
    <lineage>
        <taxon>Bacteria</taxon>
        <taxon>Pseudomonadati</taxon>
        <taxon>Pseudomonadota</taxon>
        <taxon>Alphaproteobacteria</taxon>
        <taxon>Hyphomicrobiales</taxon>
        <taxon>Nitrobacteraceae</taxon>
        <taxon>Bradyrhizobium</taxon>
        <taxon>Bradyrhizobium barranii</taxon>
    </lineage>
</organism>
<evidence type="ECO:0000313" key="4">
    <source>
        <dbReference type="Proteomes" id="UP000664702"/>
    </source>
</evidence>
<name>A0A939S8E6_9BRAD</name>
<evidence type="ECO:0000313" key="2">
    <source>
        <dbReference type="EMBL" id="MBO1868855.1"/>
    </source>
</evidence>
<dbReference type="RefSeq" id="WP_208089193.1">
    <property type="nucleotide sequence ID" value="NZ_CP086136.1"/>
</dbReference>
<feature type="coiled-coil region" evidence="1">
    <location>
        <begin position="170"/>
        <end position="197"/>
    </location>
</feature>
<dbReference type="Gene3D" id="3.40.50.300">
    <property type="entry name" value="P-loop containing nucleotide triphosphate hydrolases"/>
    <property type="match status" value="1"/>
</dbReference>
<dbReference type="KEGG" id="bban:J4G43_049510"/>
<dbReference type="InterPro" id="IPR027417">
    <property type="entry name" value="P-loop_NTPase"/>
</dbReference>
<dbReference type="EMBL" id="CP086136">
    <property type="protein sequence ID" value="UEM12359.1"/>
    <property type="molecule type" value="Genomic_DNA"/>
</dbReference>
<reference evidence="2" key="1">
    <citation type="submission" date="2021-03" db="EMBL/GenBank/DDBJ databases">
        <title>Whole Genome Sequence of Bradyrhizobium sp. Strain 144S4.</title>
        <authorList>
            <person name="Bromfield E.S.P."/>
            <person name="Cloutier S."/>
        </authorList>
    </citation>
    <scope>NUCLEOTIDE SEQUENCE [LARGE SCALE GENOMIC DNA]</scope>
    <source>
        <strain evidence="2">144S4</strain>
    </source>
</reference>
<dbReference type="EMBL" id="JAGEMI010000001">
    <property type="protein sequence ID" value="MBO1868855.1"/>
    <property type="molecule type" value="Genomic_DNA"/>
</dbReference>
<reference evidence="3 4" key="2">
    <citation type="journal article" date="2022" name="Int. J. Syst. Evol. Microbiol.">
        <title>Strains of Bradyrhizobium barranii sp. nov. associated with legumes native to Canada are symbionts of soybeans and belong to different subspecies (subsp. barranii subsp. nov. and subsp. apii subsp. nov.) and symbiovars (sv. glycinearum and sv. septentrionale).</title>
        <authorList>
            <person name="Bromfield E.S.P."/>
            <person name="Cloutier S."/>
            <person name="Wasai-Hara S."/>
            <person name="Minamisawa K."/>
        </authorList>
    </citation>
    <scope>NUCLEOTIDE SEQUENCE [LARGE SCALE GENOMIC DNA]</scope>
    <source>
        <strain evidence="3 4">144S4</strain>
    </source>
</reference>
<sequence length="560" mass="63739">MLAQKSAPFSDVDYDTVFDDKVTGLLATKDVKTAIEDYIKKYNELLAKSNYFKRGIFNYYNAASVAKSLADHGFFKANHSINLVSGTRLEISDAKDLEALISKEKEGITNDATLRKKFSEIEKLIQKNATVRDFQSYIEQREELLANLANVDAFREEVWKSYIFANVELYKELLAHYRLVEKRKAEIEKEAAAERTRWEETIEIFNDRFFVPFELVAKNKISVMLGEDPVLNLGFIFKDGTESTSVDRVALISALSTGEKKALYILNILFEIEARRAANQKSVLVVDDIADSFDYKNKYAIIQYLKDIADDETFSQIILTHNFDFFRTVNSRFVDYDYCYMASKSSAGLSLQKAAGIKNIFVNDWKLNFHSDAKKRIASIPFIRNLVEFTKGDADADYGTLTSLLHWKTDSATITRNALAEVYNRVFHSTITLPDGSGSVLSDVFTAAKECLDATEGMNFENKVVLSIATRIAAEKFMAERIKDEKLLAGITSAQTPKLLREYKKQFGTETANIAIIERVMLMTPENIHMNSFMYEPIIDMSDDHLRRLYQEVETLSYGG</sequence>
<proteinExistence type="predicted"/>
<keyword evidence="1" id="KW-0175">Coiled coil</keyword>
<dbReference type="Proteomes" id="UP000664702">
    <property type="component" value="Chromosome"/>
</dbReference>
<keyword evidence="3" id="KW-0067">ATP-binding</keyword>
<evidence type="ECO:0000313" key="3">
    <source>
        <dbReference type="EMBL" id="UEM12359.1"/>
    </source>
</evidence>
<accession>A0A939S8E6</accession>
<dbReference type="AlphaFoldDB" id="A0A939S8E6"/>
<evidence type="ECO:0000256" key="1">
    <source>
        <dbReference type="SAM" id="Coils"/>
    </source>
</evidence>
<dbReference type="SUPFAM" id="SSF52540">
    <property type="entry name" value="P-loop containing nucleoside triphosphate hydrolases"/>
    <property type="match status" value="1"/>
</dbReference>